<dbReference type="InterPro" id="IPR051916">
    <property type="entry name" value="GPI-anchor_lipid_remodeler"/>
</dbReference>
<feature type="domain" description="Endonuclease/exonuclease/phosphatase" evidence="2">
    <location>
        <begin position="104"/>
        <end position="356"/>
    </location>
</feature>
<dbReference type="AlphaFoldDB" id="A0A4Q4KKQ7"/>
<dbReference type="InterPro" id="IPR005135">
    <property type="entry name" value="Endo/exonuclease/phosphatase"/>
</dbReference>
<comment type="caution">
    <text evidence="3">The sequence shown here is derived from an EMBL/GenBank/DDBJ whole genome shotgun (WGS) entry which is preliminary data.</text>
</comment>
<dbReference type="PANTHER" id="PTHR14859">
    <property type="entry name" value="CALCOFLUOR WHITE HYPERSENSITIVE PROTEIN PRECURSOR"/>
    <property type="match status" value="1"/>
</dbReference>
<evidence type="ECO:0000259" key="2">
    <source>
        <dbReference type="Pfam" id="PF03372"/>
    </source>
</evidence>
<protein>
    <recommendedName>
        <fullName evidence="2">Endonuclease/exonuclease/phosphatase domain-containing protein</fullName>
    </recommendedName>
</protein>
<dbReference type="Proteomes" id="UP000293952">
    <property type="component" value="Unassembled WGS sequence"/>
</dbReference>
<accession>A0A4Q4KKQ7</accession>
<feature type="transmembrane region" description="Helical" evidence="1">
    <location>
        <begin position="36"/>
        <end position="61"/>
    </location>
</feature>
<sequence length="366" mass="41986">MLFRLIKLIVRYTTLFVSLGLLVSYTSSVIPPQKFWFLQLFGLAYPALLVATILLTILNFLMNRRLAFSILVLFVGTFTHAKYFGIDFKSPDLTSYSEKEIKVMSFNVRLFDAYKFLTPELVDSKGAFTELFKSESPDILSIQEYAEDESNKRIISPEEIKKAGGFKYHTTTMTLELKKMFSGQAIYSKYPIIHSEIISDSTQTIRSLFADIVKGKDTIRVYNCHLESIRFQKDEYSLFDTEVASTKTYSSRIKGLVSKLKKAYPLRADQAQKIIDHVLTSPYPVIINGDLNDPPTSYAYSMFNKHFKDAFYEGSLSMTRTYAGKVPAGRIDYIFHNEGFAAVSFKTWKEKVLSDHYPVMASFRMR</sequence>
<dbReference type="Pfam" id="PF03372">
    <property type="entry name" value="Exo_endo_phos"/>
    <property type="match status" value="1"/>
</dbReference>
<evidence type="ECO:0000313" key="4">
    <source>
        <dbReference type="Proteomes" id="UP000293952"/>
    </source>
</evidence>
<dbReference type="CDD" id="cd09084">
    <property type="entry name" value="EEP-2"/>
    <property type="match status" value="1"/>
</dbReference>
<keyword evidence="1" id="KW-0812">Transmembrane</keyword>
<dbReference type="SUPFAM" id="SSF56219">
    <property type="entry name" value="DNase I-like"/>
    <property type="match status" value="1"/>
</dbReference>
<feature type="transmembrane region" description="Helical" evidence="1">
    <location>
        <begin position="12"/>
        <end position="30"/>
    </location>
</feature>
<dbReference type="OrthoDB" id="635146at2"/>
<keyword evidence="1" id="KW-0472">Membrane</keyword>
<dbReference type="EMBL" id="SETE01000004">
    <property type="protein sequence ID" value="RYM33568.1"/>
    <property type="molecule type" value="Genomic_DNA"/>
</dbReference>
<reference evidence="3 4" key="1">
    <citation type="submission" date="2019-02" db="EMBL/GenBank/DDBJ databases">
        <title>Genome sequence of the sea-ice species Brumimicrobium glaciale.</title>
        <authorList>
            <person name="Bowman J.P."/>
        </authorList>
    </citation>
    <scope>NUCLEOTIDE SEQUENCE [LARGE SCALE GENOMIC DNA]</scope>
    <source>
        <strain evidence="3 4">IC156</strain>
    </source>
</reference>
<dbReference type="Gene3D" id="3.60.10.10">
    <property type="entry name" value="Endonuclease/exonuclease/phosphatase"/>
    <property type="match status" value="1"/>
</dbReference>
<keyword evidence="4" id="KW-1185">Reference proteome</keyword>
<dbReference type="InterPro" id="IPR036691">
    <property type="entry name" value="Endo/exonu/phosph_ase_sf"/>
</dbReference>
<dbReference type="RefSeq" id="WP_130094028.1">
    <property type="nucleotide sequence ID" value="NZ_SETE01000004.1"/>
</dbReference>
<dbReference type="PANTHER" id="PTHR14859:SF15">
    <property type="entry name" value="ENDONUCLEASE_EXONUCLEASE_PHOSPHATASE DOMAIN-CONTAINING PROTEIN"/>
    <property type="match status" value="1"/>
</dbReference>
<evidence type="ECO:0000313" key="3">
    <source>
        <dbReference type="EMBL" id="RYM33568.1"/>
    </source>
</evidence>
<gene>
    <name evidence="3" type="ORF">ERX46_11565</name>
</gene>
<dbReference type="GO" id="GO:0016020">
    <property type="term" value="C:membrane"/>
    <property type="evidence" value="ECO:0007669"/>
    <property type="project" value="GOC"/>
</dbReference>
<proteinExistence type="predicted"/>
<dbReference type="GO" id="GO:0003824">
    <property type="term" value="F:catalytic activity"/>
    <property type="evidence" value="ECO:0007669"/>
    <property type="project" value="InterPro"/>
</dbReference>
<evidence type="ECO:0000256" key="1">
    <source>
        <dbReference type="SAM" id="Phobius"/>
    </source>
</evidence>
<feature type="transmembrane region" description="Helical" evidence="1">
    <location>
        <begin position="66"/>
        <end position="85"/>
    </location>
</feature>
<keyword evidence="1" id="KW-1133">Transmembrane helix</keyword>
<name>A0A4Q4KKQ7_9FLAO</name>
<dbReference type="GO" id="GO:0006506">
    <property type="term" value="P:GPI anchor biosynthetic process"/>
    <property type="evidence" value="ECO:0007669"/>
    <property type="project" value="TreeGrafter"/>
</dbReference>
<organism evidence="3 4">
    <name type="scientific">Brumimicrobium glaciale</name>
    <dbReference type="NCBI Taxonomy" id="200475"/>
    <lineage>
        <taxon>Bacteria</taxon>
        <taxon>Pseudomonadati</taxon>
        <taxon>Bacteroidota</taxon>
        <taxon>Flavobacteriia</taxon>
        <taxon>Flavobacteriales</taxon>
        <taxon>Crocinitomicaceae</taxon>
        <taxon>Brumimicrobium</taxon>
    </lineage>
</organism>